<sequence length="171" mass="20097">MSDVRCWSKEFLTDFLNIYKSFSCLWKSKSKDYSNKHLRNDAYDEMVNFCKPSFPEANREFVVKKIQSLRGSFRKEMKKVMESQRSGSSKDDIYVPTLWYYDLLLFTKDQEIPTDSISNLGENECPVMNEPMVDDDESNDITDNTEPINSIVPEDQPQNTVIFYSYLNFII</sequence>
<reference evidence="2 3" key="1">
    <citation type="submission" date="2023-01" db="EMBL/GenBank/DDBJ databases">
        <authorList>
            <person name="Whitehead M."/>
        </authorList>
    </citation>
    <scope>NUCLEOTIDE SEQUENCE [LARGE SCALE GENOMIC DNA]</scope>
</reference>
<accession>A0AAV0Y0Y1</accession>
<name>A0AAV0Y0Y1_9HEMI</name>
<dbReference type="InterPro" id="IPR006578">
    <property type="entry name" value="MADF-dom"/>
</dbReference>
<gene>
    <name evidence="2" type="ORF">MEUPH1_LOCUS28157</name>
</gene>
<dbReference type="Proteomes" id="UP001160148">
    <property type="component" value="Unassembled WGS sequence"/>
</dbReference>
<organism evidence="2 3">
    <name type="scientific">Macrosiphum euphorbiae</name>
    <name type="common">potato aphid</name>
    <dbReference type="NCBI Taxonomy" id="13131"/>
    <lineage>
        <taxon>Eukaryota</taxon>
        <taxon>Metazoa</taxon>
        <taxon>Ecdysozoa</taxon>
        <taxon>Arthropoda</taxon>
        <taxon>Hexapoda</taxon>
        <taxon>Insecta</taxon>
        <taxon>Pterygota</taxon>
        <taxon>Neoptera</taxon>
        <taxon>Paraneoptera</taxon>
        <taxon>Hemiptera</taxon>
        <taxon>Sternorrhyncha</taxon>
        <taxon>Aphidomorpha</taxon>
        <taxon>Aphidoidea</taxon>
        <taxon>Aphididae</taxon>
        <taxon>Macrosiphini</taxon>
        <taxon>Macrosiphum</taxon>
    </lineage>
</organism>
<evidence type="ECO:0000313" key="2">
    <source>
        <dbReference type="EMBL" id="CAI6374540.1"/>
    </source>
</evidence>
<keyword evidence="3" id="KW-1185">Reference proteome</keyword>
<protein>
    <recommendedName>
        <fullName evidence="1">MADF domain-containing protein</fullName>
    </recommendedName>
</protein>
<dbReference type="PANTHER" id="PTHR21505:SF8">
    <property type="entry name" value="DPT-YFP REPRESSOR BY OVEREXPRESSION, ISOFORM D-RELATED"/>
    <property type="match status" value="1"/>
</dbReference>
<dbReference type="Pfam" id="PF10545">
    <property type="entry name" value="MADF_DNA_bdg"/>
    <property type="match status" value="1"/>
</dbReference>
<proteinExistence type="predicted"/>
<dbReference type="PROSITE" id="PS51029">
    <property type="entry name" value="MADF"/>
    <property type="match status" value="1"/>
</dbReference>
<evidence type="ECO:0000313" key="3">
    <source>
        <dbReference type="Proteomes" id="UP001160148"/>
    </source>
</evidence>
<dbReference type="SMART" id="SM00595">
    <property type="entry name" value="MADF"/>
    <property type="match status" value="1"/>
</dbReference>
<dbReference type="EMBL" id="CARXXK010001223">
    <property type="protein sequence ID" value="CAI6374540.1"/>
    <property type="molecule type" value="Genomic_DNA"/>
</dbReference>
<dbReference type="AlphaFoldDB" id="A0AAV0Y0Y1"/>
<feature type="domain" description="MADF" evidence="1">
    <location>
        <begin position="14"/>
        <end position="112"/>
    </location>
</feature>
<comment type="caution">
    <text evidence="2">The sequence shown here is derived from an EMBL/GenBank/DDBJ whole genome shotgun (WGS) entry which is preliminary data.</text>
</comment>
<evidence type="ECO:0000259" key="1">
    <source>
        <dbReference type="PROSITE" id="PS51029"/>
    </source>
</evidence>
<dbReference type="PANTHER" id="PTHR21505">
    <property type="entry name" value="MADF DOMAIN-CONTAINING PROTEIN-RELATED"/>
    <property type="match status" value="1"/>
</dbReference>